<dbReference type="SMART" id="SM00388">
    <property type="entry name" value="HisKA"/>
    <property type="match status" value="1"/>
</dbReference>
<dbReference type="Pfam" id="PF13426">
    <property type="entry name" value="PAS_9"/>
    <property type="match status" value="1"/>
</dbReference>
<dbReference type="Gene3D" id="1.10.287.130">
    <property type="match status" value="1"/>
</dbReference>
<dbReference type="SUPFAM" id="SSF55785">
    <property type="entry name" value="PYP-like sensor domain (PAS domain)"/>
    <property type="match status" value="5"/>
</dbReference>
<evidence type="ECO:0000259" key="8">
    <source>
        <dbReference type="PROSITE" id="PS50113"/>
    </source>
</evidence>
<dbReference type="Pfam" id="PF08447">
    <property type="entry name" value="PAS_3"/>
    <property type="match status" value="3"/>
</dbReference>
<dbReference type="InterPro" id="IPR036097">
    <property type="entry name" value="HisK_dim/P_sf"/>
</dbReference>
<dbReference type="SMART" id="SM00091">
    <property type="entry name" value="PAS"/>
    <property type="match status" value="4"/>
</dbReference>
<protein>
    <recommendedName>
        <fullName evidence="2">histidine kinase</fullName>
        <ecNumber evidence="2">2.7.13.3</ecNumber>
    </recommendedName>
</protein>
<dbReference type="PROSITE" id="PS50112">
    <property type="entry name" value="PAS"/>
    <property type="match status" value="4"/>
</dbReference>
<dbReference type="InterPro" id="IPR003661">
    <property type="entry name" value="HisK_dim/P_dom"/>
</dbReference>
<dbReference type="Pfam" id="PF13185">
    <property type="entry name" value="GAF_2"/>
    <property type="match status" value="1"/>
</dbReference>
<dbReference type="PRINTS" id="PR00344">
    <property type="entry name" value="BCTRLSENSOR"/>
</dbReference>
<dbReference type="Pfam" id="PF00512">
    <property type="entry name" value="HisKA"/>
    <property type="match status" value="1"/>
</dbReference>
<comment type="caution">
    <text evidence="9">The sequence shown here is derived from an EMBL/GenBank/DDBJ whole genome shotgun (WGS) entry which is preliminary data.</text>
</comment>
<dbReference type="Gene3D" id="3.30.450.40">
    <property type="match status" value="1"/>
</dbReference>
<keyword evidence="3" id="KW-0597">Phosphoprotein</keyword>
<accession>A0A1H3U9H8</accession>
<name>A0A1H3U9H8_9BACT</name>
<feature type="domain" description="PAS" evidence="7">
    <location>
        <begin position="292"/>
        <end position="366"/>
    </location>
</feature>
<proteinExistence type="predicted"/>
<dbReference type="InterPro" id="IPR003018">
    <property type="entry name" value="GAF"/>
</dbReference>
<evidence type="ECO:0000256" key="1">
    <source>
        <dbReference type="ARBA" id="ARBA00000085"/>
    </source>
</evidence>
<feature type="domain" description="PAS" evidence="7">
    <location>
        <begin position="414"/>
        <end position="487"/>
    </location>
</feature>
<evidence type="ECO:0000256" key="3">
    <source>
        <dbReference type="ARBA" id="ARBA00022553"/>
    </source>
</evidence>
<dbReference type="Proteomes" id="UP000199663">
    <property type="component" value="Unassembled WGS sequence"/>
</dbReference>
<dbReference type="InterPro" id="IPR013655">
    <property type="entry name" value="PAS_fold_3"/>
</dbReference>
<dbReference type="InterPro" id="IPR001610">
    <property type="entry name" value="PAC"/>
</dbReference>
<dbReference type="InterPro" id="IPR052162">
    <property type="entry name" value="Sensor_kinase/Photoreceptor"/>
</dbReference>
<gene>
    <name evidence="9" type="ORF">SAMN05444412_13311</name>
</gene>
<dbReference type="PROSITE" id="PS50109">
    <property type="entry name" value="HIS_KIN"/>
    <property type="match status" value="1"/>
</dbReference>
<evidence type="ECO:0000256" key="2">
    <source>
        <dbReference type="ARBA" id="ARBA00012438"/>
    </source>
</evidence>
<keyword evidence="5" id="KW-0418">Kinase</keyword>
<evidence type="ECO:0000313" key="10">
    <source>
        <dbReference type="Proteomes" id="UP000199663"/>
    </source>
</evidence>
<dbReference type="CDD" id="cd00082">
    <property type="entry name" value="HisKA"/>
    <property type="match status" value="1"/>
</dbReference>
<sequence length="1034" mass="118669">MKKPNIPFNEQDRLKELNAYQIIGVDEKKEYDFITSLAAQICGTNSSLISLVTEDKQWFLSHHGMKMRETSKDYSFCAHAINTPDQALVVNDAREDDRFSDNPFTIGNPHILFYAGIPLISLNGFPLGTLCVIDDSPKQLSDTQIDLLKKLAMQTTSLLELRRSQREIKALNSELIKKNLLFTITEEANQIGTWELDLTTGKTFWSRVVYQIHEVALDFDHYRANAIEFYHPDYRDLIANALERAMKNDEPIDVECILITAKGNHKWVRSTGRKIENKLIGSFQDITKIKENELKFKGIFNSTFSFIGFLNREGILLEANDTALNMAALKHEDVIGKYFWDCYWWQISSQTQEELKKNFQKALSGEVVAYEVVVWVANQTPITILFSLKPIFDDQGKVIYVVPEGRPVQEIVDARRKHKSVIDGTNVGTWEWNVQTGETVFNERWAEIAGYTLEELAPISIETWMMLAHPDDLEESGRKLNECFEKKSEFYDFEARMKHKDGHWVWVYDRGKVFEWTEDHKPLMMYGTHQDISERKQKEESLRISEEAFRGNFENAAVGMALLDKNGKWLEVNTKLCETVGYTEEELKQLTFQDITHPDDLDADLALLGELVRGERNHYQMEKRYYHKDGQIVYILLAVSMVKDVDGKVLYFISQIIDISKLKHTEIQLKKLLAENEALMDATTEVAFVSTTTDGKIINTNTGVRKILGYKNEEVKGKNIQHLLFLENEWKEFAKEILIGLPEEGEKLDLVHALANDKKQRTREWTFKKKNGKVLLILLSVTEIVLDHKINGYLFAATDISHIKSIQGQLEQKNEELEQFAYVAAHDLKEPLRGITTYLSILQKRYSKQLDEKANSYIDNAYNNAGRMKNLITDILDFSKTGDVGKEQVNLDELLDMIFANYHNDDKFKKSILSKSKLPTIKGDTSSFVQLFTNLVDNGIKYQPEDNVPEITIHATEDEKSWAFSITDNGIGINPEHQDKVFEIFKRLHTDSEYSGTGIGLASCKKIVSAYGGKISFEPNESKGTIFKFTIPKL</sequence>
<dbReference type="SUPFAM" id="SSF55781">
    <property type="entry name" value="GAF domain-like"/>
    <property type="match status" value="1"/>
</dbReference>
<keyword evidence="10" id="KW-1185">Reference proteome</keyword>
<dbReference type="InterPro" id="IPR005467">
    <property type="entry name" value="His_kinase_dom"/>
</dbReference>
<dbReference type="InterPro" id="IPR004358">
    <property type="entry name" value="Sig_transdc_His_kin-like_C"/>
</dbReference>
<evidence type="ECO:0000256" key="5">
    <source>
        <dbReference type="ARBA" id="ARBA00022777"/>
    </source>
</evidence>
<dbReference type="PANTHER" id="PTHR43304:SF1">
    <property type="entry name" value="PAC DOMAIN-CONTAINING PROTEIN"/>
    <property type="match status" value="1"/>
</dbReference>
<reference evidence="9 10" key="1">
    <citation type="submission" date="2016-10" db="EMBL/GenBank/DDBJ databases">
        <authorList>
            <person name="Varghese N."/>
            <person name="Submissions S."/>
        </authorList>
    </citation>
    <scope>NUCLEOTIDE SEQUENCE [LARGE SCALE GENOMIC DNA]</scope>
    <source>
        <strain evidence="9 10">DSM 17997</strain>
    </source>
</reference>
<dbReference type="CDD" id="cd00130">
    <property type="entry name" value="PAS"/>
    <property type="match status" value="5"/>
</dbReference>
<dbReference type="PROSITE" id="PS50113">
    <property type="entry name" value="PAC"/>
    <property type="match status" value="2"/>
</dbReference>
<dbReference type="SMART" id="SM00086">
    <property type="entry name" value="PAC"/>
    <property type="match status" value="5"/>
</dbReference>
<evidence type="ECO:0000313" key="9">
    <source>
        <dbReference type="EMBL" id="SDZ58219.1"/>
    </source>
</evidence>
<dbReference type="PANTHER" id="PTHR43304">
    <property type="entry name" value="PHYTOCHROME-LIKE PROTEIN CPH1"/>
    <property type="match status" value="1"/>
</dbReference>
<feature type="domain" description="PAC" evidence="8">
    <location>
        <begin position="491"/>
        <end position="544"/>
    </location>
</feature>
<dbReference type="Pfam" id="PF08448">
    <property type="entry name" value="PAS_4"/>
    <property type="match status" value="1"/>
</dbReference>
<evidence type="ECO:0000259" key="6">
    <source>
        <dbReference type="PROSITE" id="PS50109"/>
    </source>
</evidence>
<organism evidence="9 10">
    <name type="scientific">Rhodonellum ikkaensis</name>
    <dbReference type="NCBI Taxonomy" id="336829"/>
    <lineage>
        <taxon>Bacteria</taxon>
        <taxon>Pseudomonadati</taxon>
        <taxon>Bacteroidota</taxon>
        <taxon>Cytophagia</taxon>
        <taxon>Cytophagales</taxon>
        <taxon>Cytophagaceae</taxon>
        <taxon>Rhodonellum</taxon>
    </lineage>
</organism>
<dbReference type="EC" id="2.7.13.3" evidence="2"/>
<feature type="domain" description="PAS" evidence="7">
    <location>
        <begin position="545"/>
        <end position="615"/>
    </location>
</feature>
<dbReference type="InterPro" id="IPR036890">
    <property type="entry name" value="HATPase_C_sf"/>
</dbReference>
<feature type="domain" description="Histidine kinase" evidence="6">
    <location>
        <begin position="823"/>
        <end position="1034"/>
    </location>
</feature>
<dbReference type="InterPro" id="IPR029016">
    <property type="entry name" value="GAF-like_dom_sf"/>
</dbReference>
<dbReference type="InterPro" id="IPR035965">
    <property type="entry name" value="PAS-like_dom_sf"/>
</dbReference>
<dbReference type="Pfam" id="PF02518">
    <property type="entry name" value="HATPase_c"/>
    <property type="match status" value="1"/>
</dbReference>
<feature type="domain" description="PAS" evidence="7">
    <location>
        <begin position="679"/>
        <end position="719"/>
    </location>
</feature>
<dbReference type="SUPFAM" id="SSF47384">
    <property type="entry name" value="Homodimeric domain of signal transducing histidine kinase"/>
    <property type="match status" value="1"/>
</dbReference>
<dbReference type="Gene3D" id="3.30.450.20">
    <property type="entry name" value="PAS domain"/>
    <property type="match status" value="5"/>
</dbReference>
<dbReference type="InterPro" id="IPR003594">
    <property type="entry name" value="HATPase_dom"/>
</dbReference>
<dbReference type="Gene3D" id="3.30.565.10">
    <property type="entry name" value="Histidine kinase-like ATPase, C-terminal domain"/>
    <property type="match status" value="1"/>
</dbReference>
<dbReference type="SMART" id="SM00387">
    <property type="entry name" value="HATPase_c"/>
    <property type="match status" value="1"/>
</dbReference>
<dbReference type="InterPro" id="IPR000014">
    <property type="entry name" value="PAS"/>
</dbReference>
<comment type="catalytic activity">
    <reaction evidence="1">
        <text>ATP + protein L-histidine = ADP + protein N-phospho-L-histidine.</text>
        <dbReference type="EC" id="2.7.13.3"/>
    </reaction>
</comment>
<dbReference type="SMART" id="SM00065">
    <property type="entry name" value="GAF"/>
    <property type="match status" value="1"/>
</dbReference>
<evidence type="ECO:0000259" key="7">
    <source>
        <dbReference type="PROSITE" id="PS50112"/>
    </source>
</evidence>
<evidence type="ECO:0000256" key="4">
    <source>
        <dbReference type="ARBA" id="ARBA00022679"/>
    </source>
</evidence>
<dbReference type="InterPro" id="IPR013656">
    <property type="entry name" value="PAS_4"/>
</dbReference>
<keyword evidence="4" id="KW-0808">Transferase</keyword>
<dbReference type="SUPFAM" id="SSF55874">
    <property type="entry name" value="ATPase domain of HSP90 chaperone/DNA topoisomerase II/histidine kinase"/>
    <property type="match status" value="1"/>
</dbReference>
<dbReference type="NCBIfam" id="TIGR00229">
    <property type="entry name" value="sensory_box"/>
    <property type="match status" value="4"/>
</dbReference>
<feature type="domain" description="PAC" evidence="8">
    <location>
        <begin position="619"/>
        <end position="671"/>
    </location>
</feature>
<dbReference type="EMBL" id="FNQC01000033">
    <property type="protein sequence ID" value="SDZ58219.1"/>
    <property type="molecule type" value="Genomic_DNA"/>
</dbReference>
<dbReference type="InterPro" id="IPR000700">
    <property type="entry name" value="PAS-assoc_C"/>
</dbReference>
<dbReference type="RefSeq" id="WP_019597858.1">
    <property type="nucleotide sequence ID" value="NZ_FNQC01000033.1"/>
</dbReference>